<comment type="caution">
    <text evidence="1">The sequence shown here is derived from an EMBL/GenBank/DDBJ whole genome shotgun (WGS) entry which is preliminary data.</text>
</comment>
<accession>A0A839GQJ4</accession>
<proteinExistence type="predicted"/>
<dbReference type="EMBL" id="JACJIQ010000009">
    <property type="protein sequence ID" value="MBA9077775.1"/>
    <property type="molecule type" value="Genomic_DNA"/>
</dbReference>
<keyword evidence="2" id="KW-1185">Reference proteome</keyword>
<gene>
    <name evidence="1" type="ORF">FHS90_002494</name>
</gene>
<dbReference type="InterPro" id="IPR013783">
    <property type="entry name" value="Ig-like_fold"/>
</dbReference>
<evidence type="ECO:0008006" key="3">
    <source>
        <dbReference type="Google" id="ProtNLM"/>
    </source>
</evidence>
<organism evidence="1 2">
    <name type="scientific">Rufibacter quisquiliarum</name>
    <dbReference type="NCBI Taxonomy" id="1549639"/>
    <lineage>
        <taxon>Bacteria</taxon>
        <taxon>Pseudomonadati</taxon>
        <taxon>Bacteroidota</taxon>
        <taxon>Cytophagia</taxon>
        <taxon>Cytophagales</taxon>
        <taxon>Hymenobacteraceae</taxon>
        <taxon>Rufibacter</taxon>
    </lineage>
</organism>
<name>A0A839GQJ4_9BACT</name>
<evidence type="ECO:0000313" key="2">
    <source>
        <dbReference type="Proteomes" id="UP000563094"/>
    </source>
</evidence>
<reference evidence="1 2" key="1">
    <citation type="submission" date="2020-08" db="EMBL/GenBank/DDBJ databases">
        <title>Genomic Encyclopedia of Type Strains, Phase IV (KMG-IV): sequencing the most valuable type-strain genomes for metagenomic binning, comparative biology and taxonomic classification.</title>
        <authorList>
            <person name="Goeker M."/>
        </authorList>
    </citation>
    <scope>NUCLEOTIDE SEQUENCE [LARGE SCALE GENOMIC DNA]</scope>
    <source>
        <strain evidence="1 2">DSM 29854</strain>
    </source>
</reference>
<protein>
    <recommendedName>
        <fullName evidence="3">T9SS type A sorting domain-containing protein</fullName>
    </recommendedName>
</protein>
<dbReference type="InterPro" id="IPR026444">
    <property type="entry name" value="Secre_tail"/>
</dbReference>
<evidence type="ECO:0000313" key="1">
    <source>
        <dbReference type="EMBL" id="MBA9077775.1"/>
    </source>
</evidence>
<dbReference type="Proteomes" id="UP000563094">
    <property type="component" value="Unassembled WGS sequence"/>
</dbReference>
<dbReference type="NCBIfam" id="TIGR04183">
    <property type="entry name" value="Por_Secre_tail"/>
    <property type="match status" value="1"/>
</dbReference>
<dbReference type="Gene3D" id="2.60.40.10">
    <property type="entry name" value="Immunoglobulins"/>
    <property type="match status" value="1"/>
</dbReference>
<dbReference type="RefSeq" id="WP_182513209.1">
    <property type="nucleotide sequence ID" value="NZ_JACJIQ010000009.1"/>
</dbReference>
<sequence length="1300" mass="134142">MIIQKASGSGRAILDRNNDGYVSLSPSGFALGEDTGAKSEIPFRMLPQFAGPEPLNDLATGSNGGHTDLANAPLGMYFDGENVMFRVRLGGHSTASKGYSFVLDTDGIFNARTDANGNVIPYVTPSKVKNLGFEYEIVFASNFDVAVYYHRGSGDDNDPVLYSSNVIWRASANGGYTQYSQKSVAGTTAGGNADYFYDFYVPLSAFTNAQYNAPGINAATTLFRVSGSTITSAQTGLEGTISDVGGVDDKKYGNDKIKIWKDVIPNFPQTTLNQLKDGEFGCAKPSAPIITGAPKAYDTSVSGISNEPNGTTIHLYKGGTLSNGVLTGATLLATTTVSGGVWTATFTTALVENDVLRAKATYTAGCESAYSSAVNTIAGVCATPAPAAPVSISGNKGAQGTYTAPSGYTGPITFTVYRVMSNGAYSSAVSDVYASGGTVTSQTVSSTTGSYSYSIGGGHGQALHDASFVVTAKLGTGCESPYSAPACIGNKTIASPTPSFTYTTSSSTSPTSIKNTDTWVNINVSATIPAAQTFTQLTFKLVKRTGTSSANYGYTQLASSTINNPASGTPVTSTFSLTAAQIANFSAGDILLVEAVGLYSNTNTGACVAEATATITATNGAVTATPAITGTYCTASSITTVTGTSTEIQGTTITIYKTGQTAAIGNAVVLAGGAWSASIPAGTLTPGSSFYATATAANKLVSNTSNPVTVNALTSNTGASVTGPIYESATTVSGQRPSGKLIKIYVEGSPVLDPATGFAPVAVTYPTDTTWSITNAALSRELATGTSVTITVLDASATACGGESAPTAAVVVLCTPPSTAYTISSPSSRSICSGSAVSISLSGSEDGIIYQLYNNTTSAYTGSSKLGNGSALELTSDILTGGTTPNVYELVVKAYKVGGTCSVITLTGATTVTVGQSIATPVITLGTSTVCGSGTTTVAVSNAVYGYTYQLYRGDSPTTATTLVASILADSAPVEFFVNVTTSTYYKVKAIAGACESAFSNLENATVSTCTVSYQVEPAYRKGDYFLTEVIATPVYPGGMTYTFSGTGLLPGTAVNSKTGKIYVSDLNTLTSGSRTATILATNTATGEVISVPVTYSVSPDNNPSAAAHPLDPEVLPVTLTAFTATASKGYVQLKWSTSSELNNDRFEIERTLDLQTYTKIGEVAGAGTSNTLKHYTFTDHNPALGKAYYRLKQVDTDGKQEYSKLVSALVNLPQGAATVTVAPNPVHGKATISLQHLSGGEVTLELVSLQNQRYYSEKIRLEKGTNQLTRNWQMLPSGVYLLRVIGSGVNQTLKIVIAH</sequence>